<organism evidence="2 3">
    <name type="scientific">Porites evermanni</name>
    <dbReference type="NCBI Taxonomy" id="104178"/>
    <lineage>
        <taxon>Eukaryota</taxon>
        <taxon>Metazoa</taxon>
        <taxon>Cnidaria</taxon>
        <taxon>Anthozoa</taxon>
        <taxon>Hexacorallia</taxon>
        <taxon>Scleractinia</taxon>
        <taxon>Fungiina</taxon>
        <taxon>Poritidae</taxon>
        <taxon>Porites</taxon>
    </lineage>
</organism>
<feature type="region of interest" description="Disordered" evidence="1">
    <location>
        <begin position="187"/>
        <end position="207"/>
    </location>
</feature>
<accession>A0ABN8SPJ1</accession>
<evidence type="ECO:0000313" key="2">
    <source>
        <dbReference type="EMBL" id="CAH3193527.1"/>
    </source>
</evidence>
<keyword evidence="3" id="KW-1185">Reference proteome</keyword>
<sequence length="367" mass="41092">MPSLGKIENFNSATTSINRYLERLEQYFVVNSVPADSAESRKRRAILISCIGAKAYDVLSGLCSPIPPSEKTYAQLTTILKNHFAPKKLVITERYRFHNFTQREWESVTAFAANLKHLASTCQFGTHLNKALRDRFVCGHRSMETQKKLLTEEHPFDAALKVALGAEAAEKDVAAFSQESSASVNKVDSGNRRCFQPTQRRKGSGPSLFGRGWLSRIKLDWTKICNIRVSETDLPQGVASQLRATIQNHPNVFKPSFARLVLSPMLFRKPLKLNTTVSSQTEFSNGWNSVNGLPQLFMSPRQMELHVLVVIMPLLSTPSFTSLWILKTNSSLPSIRTEVFTATKGYPSVLLLHPLCSSALWTSSFRV</sequence>
<name>A0ABN8SPJ1_9CNID</name>
<dbReference type="PANTHER" id="PTHR33198:SF19">
    <property type="entry name" value="CCHC-TYPE DOMAIN-CONTAINING PROTEIN"/>
    <property type="match status" value="1"/>
</dbReference>
<gene>
    <name evidence="2" type="ORF">PEVE_00026044</name>
</gene>
<evidence type="ECO:0000256" key="1">
    <source>
        <dbReference type="SAM" id="MobiDB-lite"/>
    </source>
</evidence>
<proteinExistence type="predicted"/>
<reference evidence="2 3" key="1">
    <citation type="submission" date="2022-05" db="EMBL/GenBank/DDBJ databases">
        <authorList>
            <consortium name="Genoscope - CEA"/>
            <person name="William W."/>
        </authorList>
    </citation>
    <scope>NUCLEOTIDE SEQUENCE [LARGE SCALE GENOMIC DNA]</scope>
</reference>
<evidence type="ECO:0008006" key="4">
    <source>
        <dbReference type="Google" id="ProtNLM"/>
    </source>
</evidence>
<dbReference type="Proteomes" id="UP001159427">
    <property type="component" value="Unassembled WGS sequence"/>
</dbReference>
<dbReference type="EMBL" id="CALNXI010003511">
    <property type="protein sequence ID" value="CAH3193527.1"/>
    <property type="molecule type" value="Genomic_DNA"/>
</dbReference>
<comment type="caution">
    <text evidence="2">The sequence shown here is derived from an EMBL/GenBank/DDBJ whole genome shotgun (WGS) entry which is preliminary data.</text>
</comment>
<protein>
    <recommendedName>
        <fullName evidence="4">Retrotransposon gag domain-containing protein</fullName>
    </recommendedName>
</protein>
<dbReference type="PANTHER" id="PTHR33198">
    <property type="entry name" value="ANK_REP_REGION DOMAIN-CONTAINING PROTEIN-RELATED"/>
    <property type="match status" value="1"/>
</dbReference>
<evidence type="ECO:0000313" key="3">
    <source>
        <dbReference type="Proteomes" id="UP001159427"/>
    </source>
</evidence>